<dbReference type="GO" id="GO:0005615">
    <property type="term" value="C:extracellular space"/>
    <property type="evidence" value="ECO:0007669"/>
    <property type="project" value="TreeGrafter"/>
</dbReference>
<evidence type="ECO:0000313" key="1">
    <source>
        <dbReference type="EMBL" id="CAL4075692.1"/>
    </source>
</evidence>
<comment type="caution">
    <text evidence="1">The sequence shown here is derived from an EMBL/GenBank/DDBJ whole genome shotgun (WGS) entry which is preliminary data.</text>
</comment>
<name>A0AAV2Q9J9_MEGNR</name>
<dbReference type="InterPro" id="IPR004245">
    <property type="entry name" value="DUF229"/>
</dbReference>
<proteinExistence type="predicted"/>
<dbReference type="Proteomes" id="UP001497623">
    <property type="component" value="Unassembled WGS sequence"/>
</dbReference>
<protein>
    <submittedName>
        <fullName evidence="1">Uncharacterized protein</fullName>
    </submittedName>
</protein>
<dbReference type="PANTHER" id="PTHR10974">
    <property type="entry name" value="FI08016P-RELATED"/>
    <property type="match status" value="1"/>
</dbReference>
<accession>A0AAV2Q9J9</accession>
<gene>
    <name evidence="1" type="ORF">MNOR_LOCUS9857</name>
</gene>
<evidence type="ECO:0000313" key="2">
    <source>
        <dbReference type="Proteomes" id="UP001497623"/>
    </source>
</evidence>
<feature type="non-terminal residue" evidence="1">
    <location>
        <position position="1"/>
    </location>
</feature>
<keyword evidence="2" id="KW-1185">Reference proteome</keyword>
<dbReference type="EMBL" id="CAXKWB010004851">
    <property type="protein sequence ID" value="CAL4075692.1"/>
    <property type="molecule type" value="Genomic_DNA"/>
</dbReference>
<organism evidence="1 2">
    <name type="scientific">Meganyctiphanes norvegica</name>
    <name type="common">Northern krill</name>
    <name type="synonym">Thysanopoda norvegica</name>
    <dbReference type="NCBI Taxonomy" id="48144"/>
    <lineage>
        <taxon>Eukaryota</taxon>
        <taxon>Metazoa</taxon>
        <taxon>Ecdysozoa</taxon>
        <taxon>Arthropoda</taxon>
        <taxon>Crustacea</taxon>
        <taxon>Multicrustacea</taxon>
        <taxon>Malacostraca</taxon>
        <taxon>Eumalacostraca</taxon>
        <taxon>Eucarida</taxon>
        <taxon>Euphausiacea</taxon>
        <taxon>Euphausiidae</taxon>
        <taxon>Meganyctiphanes</taxon>
    </lineage>
</organism>
<dbReference type="AlphaFoldDB" id="A0AAV2Q9J9"/>
<sequence length="172" mass="19584">QIPSGRTCADAYIEAHWCACLAWEPLDPQEERVQGAVQALLHYINSYTAPRRSLCHELELHKVNWASKLLPNKGVLSYKRNADVDGFVPDLSDSTAVSEVVYQVHIVTTPGNAHFEASLTYNIRLDTFSLKMDDVSRTNRYGDEAHCIYKTDEQLRKYCYCREPAPQPPLQQ</sequence>
<dbReference type="PANTHER" id="PTHR10974:SF73">
    <property type="entry name" value="FI21235P1"/>
    <property type="match status" value="1"/>
</dbReference>
<reference evidence="1 2" key="1">
    <citation type="submission" date="2024-05" db="EMBL/GenBank/DDBJ databases">
        <authorList>
            <person name="Wallberg A."/>
        </authorList>
    </citation>
    <scope>NUCLEOTIDE SEQUENCE [LARGE SCALE GENOMIC DNA]</scope>
</reference>
<dbReference type="Pfam" id="PF02995">
    <property type="entry name" value="DUF229"/>
    <property type="match status" value="1"/>
</dbReference>